<sequence length="309" mass="34748">MTEMRELFFTTTCTTTLGVASAEVFRWAFHYLTIADSKRFGAVRHLHEFVHSAISAFILIVCAHEKGLLLWAGYKITFFAFTFVLLLVYFRIFSIHSPSPCHALEKHWMQIYKSGTVLSNNQVIKGTILNILSLYKMTLTYFRLGAASLLGQYVGLKLAIMWLKYCWNGWLTVHHETSLPILDECMVCLNTHTLAAVIVESLLTFVYLYSFEIIDKMLPPQNDAGKVFSAAITKNSIKGAIILIAMYLFMDITGAFANPFLALSLQRHCMSDFATSSAIIFVYGVGPFIATAIYLRLRQTDSAKAKASV</sequence>
<proteinExistence type="predicted"/>
<feature type="transmembrane region" description="Helical" evidence="5">
    <location>
        <begin position="141"/>
        <end position="163"/>
    </location>
</feature>
<comment type="subcellular location">
    <subcellularLocation>
        <location evidence="1">Membrane</location>
        <topology evidence="1">Multi-pass membrane protein</topology>
    </subcellularLocation>
</comment>
<protein>
    <recommendedName>
        <fullName evidence="8">Aquaporin</fullName>
    </recommendedName>
</protein>
<dbReference type="PANTHER" id="PTHR21191">
    <property type="entry name" value="AQUAPORIN"/>
    <property type="match status" value="1"/>
</dbReference>
<dbReference type="SUPFAM" id="SSF81338">
    <property type="entry name" value="Aquaporin-like"/>
    <property type="match status" value="1"/>
</dbReference>
<name>A0ABP0H188_CLALP</name>
<evidence type="ECO:0000256" key="5">
    <source>
        <dbReference type="SAM" id="Phobius"/>
    </source>
</evidence>
<keyword evidence="4 5" id="KW-0472">Membrane</keyword>
<keyword evidence="2 5" id="KW-0812">Transmembrane</keyword>
<evidence type="ECO:0000313" key="7">
    <source>
        <dbReference type="Proteomes" id="UP001642483"/>
    </source>
</evidence>
<comment type="caution">
    <text evidence="6">The sequence shown here is derived from an EMBL/GenBank/DDBJ whole genome shotgun (WGS) entry which is preliminary data.</text>
</comment>
<dbReference type="InterPro" id="IPR023271">
    <property type="entry name" value="Aquaporin-like"/>
</dbReference>
<feature type="transmembrane region" description="Helical" evidence="5">
    <location>
        <begin position="240"/>
        <end position="261"/>
    </location>
</feature>
<evidence type="ECO:0000256" key="2">
    <source>
        <dbReference type="ARBA" id="ARBA00022692"/>
    </source>
</evidence>
<feature type="transmembrane region" description="Helical" evidence="5">
    <location>
        <begin position="273"/>
        <end position="295"/>
    </location>
</feature>
<evidence type="ECO:0000256" key="4">
    <source>
        <dbReference type="ARBA" id="ARBA00023136"/>
    </source>
</evidence>
<evidence type="ECO:0000256" key="1">
    <source>
        <dbReference type="ARBA" id="ARBA00004141"/>
    </source>
</evidence>
<evidence type="ECO:0008006" key="8">
    <source>
        <dbReference type="Google" id="ProtNLM"/>
    </source>
</evidence>
<dbReference type="InterPro" id="IPR051883">
    <property type="entry name" value="AQP11/12_channel"/>
</dbReference>
<dbReference type="Proteomes" id="UP001642483">
    <property type="component" value="Unassembled WGS sequence"/>
</dbReference>
<organism evidence="6 7">
    <name type="scientific">Clavelina lepadiformis</name>
    <name type="common">Light-bulb sea squirt</name>
    <name type="synonym">Ascidia lepadiformis</name>
    <dbReference type="NCBI Taxonomy" id="159417"/>
    <lineage>
        <taxon>Eukaryota</taxon>
        <taxon>Metazoa</taxon>
        <taxon>Chordata</taxon>
        <taxon>Tunicata</taxon>
        <taxon>Ascidiacea</taxon>
        <taxon>Aplousobranchia</taxon>
        <taxon>Clavelinidae</taxon>
        <taxon>Clavelina</taxon>
    </lineage>
</organism>
<keyword evidence="3 5" id="KW-1133">Transmembrane helix</keyword>
<evidence type="ECO:0000313" key="6">
    <source>
        <dbReference type="EMBL" id="CAK8696240.1"/>
    </source>
</evidence>
<gene>
    <name evidence="6" type="ORF">CVLEPA_LOCUS29411</name>
</gene>
<evidence type="ECO:0000256" key="3">
    <source>
        <dbReference type="ARBA" id="ARBA00022989"/>
    </source>
</evidence>
<keyword evidence="7" id="KW-1185">Reference proteome</keyword>
<dbReference type="EMBL" id="CAWYQH010000152">
    <property type="protein sequence ID" value="CAK8696240.1"/>
    <property type="molecule type" value="Genomic_DNA"/>
</dbReference>
<accession>A0ABP0H188</accession>
<reference evidence="6 7" key="1">
    <citation type="submission" date="2024-02" db="EMBL/GenBank/DDBJ databases">
        <authorList>
            <person name="Daric V."/>
            <person name="Darras S."/>
        </authorList>
    </citation>
    <scope>NUCLEOTIDE SEQUENCE [LARGE SCALE GENOMIC DNA]</scope>
</reference>
<feature type="transmembrane region" description="Helical" evidence="5">
    <location>
        <begin position="68"/>
        <end position="90"/>
    </location>
</feature>
<dbReference type="PANTHER" id="PTHR21191:SF16">
    <property type="entry name" value="AQUAPORIN"/>
    <property type="match status" value="1"/>
</dbReference>